<keyword evidence="2" id="KW-0560">Oxidoreductase</keyword>
<dbReference type="Pfam" id="PF00106">
    <property type="entry name" value="adh_short"/>
    <property type="match status" value="1"/>
</dbReference>
<gene>
    <name evidence="4" type="ORF">FMAN_09676</name>
</gene>
<sequence length="352" mass="38764">MSYSTETAYITGTRPLTTGTREERSSQPLISYPQAVLVESPGFLLRHSSTRVDSCSMKVVIADRNLKGAEGACQEFNTKGQVAWAVEADVGDWESQKQAFEIAVERLGRVDYVFPIAGITERPWNPRQPGGSGFVKPNLAILDVNATGALYTCSLAIQQFRTQVSGKYGFRGKSKLYLSRDPELESHINVQLLLYPQLVVSTAFPVCQFIPRRSSKATEIDPQGEKNINTSSAVVGFVRTHGKLLPEEAITLNAICPTIVKTGISTGDFYDKADAKGLLITIESLVKTFESLLGDCKTSGEAIEILPGDDGFKIKERPEYSNEKCKVSCEMVEERTYNAFKALELKTNEPRS</sequence>
<dbReference type="AlphaFoldDB" id="A0A1L7UBA3"/>
<name>A0A1L7UBA3_FUSMA</name>
<dbReference type="VEuPathDB" id="FungiDB:FMAN_09676"/>
<dbReference type="GO" id="GO:0005737">
    <property type="term" value="C:cytoplasm"/>
    <property type="evidence" value="ECO:0007669"/>
    <property type="project" value="TreeGrafter"/>
</dbReference>
<organism evidence="4 5">
    <name type="scientific">Fusarium mangiferae</name>
    <name type="common">Mango malformation disease fungus</name>
    <dbReference type="NCBI Taxonomy" id="192010"/>
    <lineage>
        <taxon>Eukaryota</taxon>
        <taxon>Fungi</taxon>
        <taxon>Dikarya</taxon>
        <taxon>Ascomycota</taxon>
        <taxon>Pezizomycotina</taxon>
        <taxon>Sordariomycetes</taxon>
        <taxon>Hypocreomycetidae</taxon>
        <taxon>Hypocreales</taxon>
        <taxon>Nectriaceae</taxon>
        <taxon>Fusarium</taxon>
        <taxon>Fusarium fujikuroi species complex</taxon>
    </lineage>
</organism>
<dbReference type="InterPro" id="IPR002347">
    <property type="entry name" value="SDR_fam"/>
</dbReference>
<evidence type="ECO:0008006" key="6">
    <source>
        <dbReference type="Google" id="ProtNLM"/>
    </source>
</evidence>
<evidence type="ECO:0000256" key="3">
    <source>
        <dbReference type="SAM" id="MobiDB-lite"/>
    </source>
</evidence>
<comment type="similarity">
    <text evidence="1">Belongs to the short-chain dehydrogenases/reductases (SDR) family.</text>
</comment>
<dbReference type="SUPFAM" id="SSF51735">
    <property type="entry name" value="NAD(P)-binding Rossmann-fold domains"/>
    <property type="match status" value="1"/>
</dbReference>
<dbReference type="GeneID" id="65088935"/>
<proteinExistence type="inferred from homology"/>
<dbReference type="InterPro" id="IPR036291">
    <property type="entry name" value="NAD(P)-bd_dom_sf"/>
</dbReference>
<dbReference type="EMBL" id="FCQH01000021">
    <property type="protein sequence ID" value="CVL07990.1"/>
    <property type="molecule type" value="Genomic_DNA"/>
</dbReference>
<evidence type="ECO:0000313" key="5">
    <source>
        <dbReference type="Proteomes" id="UP000184255"/>
    </source>
</evidence>
<evidence type="ECO:0000256" key="1">
    <source>
        <dbReference type="ARBA" id="ARBA00006484"/>
    </source>
</evidence>
<reference evidence="5" key="1">
    <citation type="journal article" date="2016" name="Genome Biol. Evol.">
        <title>Comparative 'omics' of the Fusarium fujikuroi species complex highlights differences in genetic potential and metabolite synthesis.</title>
        <authorList>
            <person name="Niehaus E.-M."/>
            <person name="Muensterkoetter M."/>
            <person name="Proctor R.H."/>
            <person name="Brown D.W."/>
            <person name="Sharon A."/>
            <person name="Idan Y."/>
            <person name="Oren-Young L."/>
            <person name="Sieber C.M."/>
            <person name="Novak O."/>
            <person name="Pencik A."/>
            <person name="Tarkowska D."/>
            <person name="Hromadova K."/>
            <person name="Freeman S."/>
            <person name="Maymon M."/>
            <person name="Elazar M."/>
            <person name="Youssef S.A."/>
            <person name="El-Shabrawy E.S.M."/>
            <person name="Shalaby A.B.A."/>
            <person name="Houterman P."/>
            <person name="Brock N.L."/>
            <person name="Burkhardt I."/>
            <person name="Tsavkelova E.A."/>
            <person name="Dickschat J.S."/>
            <person name="Galuszka P."/>
            <person name="Gueldener U."/>
            <person name="Tudzynski B."/>
        </authorList>
    </citation>
    <scope>NUCLEOTIDE SEQUENCE [LARGE SCALE GENOMIC DNA]</scope>
    <source>
        <strain evidence="5">MRC7560</strain>
    </source>
</reference>
<keyword evidence="5" id="KW-1185">Reference proteome</keyword>
<dbReference type="PANTHER" id="PTHR44229:SF4">
    <property type="entry name" value="15-HYDROXYPROSTAGLANDIN DEHYDROGENASE [NAD(+)]"/>
    <property type="match status" value="1"/>
</dbReference>
<comment type="caution">
    <text evidence="4">The sequence shown here is derived from an EMBL/GenBank/DDBJ whole genome shotgun (WGS) entry which is preliminary data.</text>
</comment>
<feature type="region of interest" description="Disordered" evidence="3">
    <location>
        <begin position="1"/>
        <end position="25"/>
    </location>
</feature>
<evidence type="ECO:0000256" key="2">
    <source>
        <dbReference type="ARBA" id="ARBA00023002"/>
    </source>
</evidence>
<dbReference type="RefSeq" id="XP_041690818.1">
    <property type="nucleotide sequence ID" value="XM_041825437.1"/>
</dbReference>
<dbReference type="GO" id="GO:0016616">
    <property type="term" value="F:oxidoreductase activity, acting on the CH-OH group of donors, NAD or NADP as acceptor"/>
    <property type="evidence" value="ECO:0007669"/>
    <property type="project" value="TreeGrafter"/>
</dbReference>
<accession>A0A1L7UBA3</accession>
<evidence type="ECO:0000313" key="4">
    <source>
        <dbReference type="EMBL" id="CVL07990.1"/>
    </source>
</evidence>
<protein>
    <recommendedName>
        <fullName evidence="6">NAD(P)-binding protein</fullName>
    </recommendedName>
</protein>
<dbReference type="PANTHER" id="PTHR44229">
    <property type="entry name" value="15-HYDROXYPROSTAGLANDIN DEHYDROGENASE [NAD(+)]"/>
    <property type="match status" value="1"/>
</dbReference>
<dbReference type="Gene3D" id="3.40.50.720">
    <property type="entry name" value="NAD(P)-binding Rossmann-like Domain"/>
    <property type="match status" value="1"/>
</dbReference>
<feature type="compositionally biased region" description="Polar residues" evidence="3">
    <location>
        <begin position="1"/>
        <end position="19"/>
    </location>
</feature>
<dbReference type="Proteomes" id="UP000184255">
    <property type="component" value="Unassembled WGS sequence"/>
</dbReference>